<dbReference type="RefSeq" id="WP_171224162.1">
    <property type="nucleotide sequence ID" value="NZ_CP053085.1"/>
</dbReference>
<dbReference type="Proteomes" id="UP000500938">
    <property type="component" value="Chromosome"/>
</dbReference>
<reference evidence="1 2" key="1">
    <citation type="submission" date="2020-05" db="EMBL/GenBank/DDBJ databases">
        <title>Complete genome sequence of Gemmatimonas greenlandica TET16.</title>
        <authorList>
            <person name="Zeng Y."/>
        </authorList>
    </citation>
    <scope>NUCLEOTIDE SEQUENCE [LARGE SCALE GENOMIC DNA]</scope>
    <source>
        <strain evidence="1 2">TET16</strain>
    </source>
</reference>
<evidence type="ECO:0008006" key="3">
    <source>
        <dbReference type="Google" id="ProtNLM"/>
    </source>
</evidence>
<evidence type="ECO:0000313" key="1">
    <source>
        <dbReference type="EMBL" id="QJR34734.1"/>
    </source>
</evidence>
<dbReference type="KEGG" id="ggr:HKW67_03995"/>
<name>A0A6M4II08_9BACT</name>
<organism evidence="1 2">
    <name type="scientific">Gemmatimonas groenlandica</name>
    <dbReference type="NCBI Taxonomy" id="2732249"/>
    <lineage>
        <taxon>Bacteria</taxon>
        <taxon>Pseudomonadati</taxon>
        <taxon>Gemmatimonadota</taxon>
        <taxon>Gemmatimonadia</taxon>
        <taxon>Gemmatimonadales</taxon>
        <taxon>Gemmatimonadaceae</taxon>
        <taxon>Gemmatimonas</taxon>
    </lineage>
</organism>
<sequence length="177" mass="18673">MHRFDATCHWCGVLPKASWQSPAVWRSAAAVLLSVTVAGAAWRYGSPLRADLLQRLNAESVAVNQVATSARASGAPTAVADVASAATVATMALPDSLALATPSTIDSITWTPAVARTWVNVRNDASRGGEVVGVIKPASRAMLGTDRAGWRQVRSPDVNGWVDPRLFAPDSLRSRGE</sequence>
<dbReference type="EMBL" id="CP053085">
    <property type="protein sequence ID" value="QJR34734.1"/>
    <property type="molecule type" value="Genomic_DNA"/>
</dbReference>
<evidence type="ECO:0000313" key="2">
    <source>
        <dbReference type="Proteomes" id="UP000500938"/>
    </source>
</evidence>
<proteinExistence type="predicted"/>
<accession>A0A6M4II08</accession>
<dbReference type="AlphaFoldDB" id="A0A6M4II08"/>
<protein>
    <recommendedName>
        <fullName evidence="3">SH3 domain-containing protein</fullName>
    </recommendedName>
</protein>
<keyword evidence="2" id="KW-1185">Reference proteome</keyword>
<gene>
    <name evidence="1" type="ORF">HKW67_03995</name>
</gene>